<name>A0A8H7EII2_9PLEO</name>
<dbReference type="AlphaFoldDB" id="A0A8H7EII2"/>
<feature type="region of interest" description="Disordered" evidence="1">
    <location>
        <begin position="176"/>
        <end position="212"/>
    </location>
</feature>
<keyword evidence="2" id="KW-1133">Transmembrane helix</keyword>
<keyword evidence="2" id="KW-0472">Membrane</keyword>
<evidence type="ECO:0000313" key="4">
    <source>
        <dbReference type="Proteomes" id="UP000596902"/>
    </source>
</evidence>
<reference evidence="3" key="1">
    <citation type="submission" date="2020-01" db="EMBL/GenBank/DDBJ databases">
        <authorList>
            <person name="Feng Z.H.Z."/>
        </authorList>
    </citation>
    <scope>NUCLEOTIDE SEQUENCE</scope>
    <source>
        <strain evidence="3">CBS107.38</strain>
    </source>
</reference>
<reference evidence="3" key="2">
    <citation type="submission" date="2020-08" db="EMBL/GenBank/DDBJ databases">
        <title>Draft Genome Sequence of Cumin Blight Pathogen Alternaria burnsii.</title>
        <authorList>
            <person name="Feng Z."/>
        </authorList>
    </citation>
    <scope>NUCLEOTIDE SEQUENCE</scope>
    <source>
        <strain evidence="3">CBS107.38</strain>
    </source>
</reference>
<dbReference type="EMBL" id="JAAABM010000003">
    <property type="protein sequence ID" value="KAF7679136.1"/>
    <property type="molecule type" value="Genomic_DNA"/>
</dbReference>
<organism evidence="3 4">
    <name type="scientific">Alternaria burnsii</name>
    <dbReference type="NCBI Taxonomy" id="1187904"/>
    <lineage>
        <taxon>Eukaryota</taxon>
        <taxon>Fungi</taxon>
        <taxon>Dikarya</taxon>
        <taxon>Ascomycota</taxon>
        <taxon>Pezizomycotina</taxon>
        <taxon>Dothideomycetes</taxon>
        <taxon>Pleosporomycetidae</taxon>
        <taxon>Pleosporales</taxon>
        <taxon>Pleosporineae</taxon>
        <taxon>Pleosporaceae</taxon>
        <taxon>Alternaria</taxon>
        <taxon>Alternaria sect. Alternaria</taxon>
    </lineage>
</organism>
<feature type="transmembrane region" description="Helical" evidence="2">
    <location>
        <begin position="215"/>
        <end position="235"/>
    </location>
</feature>
<dbReference type="GeneID" id="62201109"/>
<dbReference type="RefSeq" id="XP_038789209.1">
    <property type="nucleotide sequence ID" value="XM_038927931.1"/>
</dbReference>
<dbReference type="Proteomes" id="UP000596902">
    <property type="component" value="Unassembled WGS sequence"/>
</dbReference>
<keyword evidence="4" id="KW-1185">Reference proteome</keyword>
<sequence length="238" mass="24202">MKSIVAVAISSTAVTVTAVPDPLITPRAELAPRQTSSGDDPALLGWVDATNGQWSDLRSCDYPATYSTSGSYAQCCAPGSSDCIFWSSCSAATLFSPQTSLFCDQGYCNTAVVVPTVGASGGVSYLGCWATSLGQEPFTLVRDIGDGTYGMSLRGPGRRRADVFVADIAPSLSTVSSEDSTASASPDSTTTSRSTSETLTNVAGSSTSATPTTGAAAVAMSGSFAGMIGLLAMLFSMV</sequence>
<evidence type="ECO:0000256" key="1">
    <source>
        <dbReference type="SAM" id="MobiDB-lite"/>
    </source>
</evidence>
<evidence type="ECO:0000313" key="3">
    <source>
        <dbReference type="EMBL" id="KAF7679136.1"/>
    </source>
</evidence>
<protein>
    <submittedName>
        <fullName evidence="3">Uncharacterized protein</fullName>
    </submittedName>
</protein>
<proteinExistence type="predicted"/>
<comment type="caution">
    <text evidence="3">The sequence shown here is derived from an EMBL/GenBank/DDBJ whole genome shotgun (WGS) entry which is preliminary data.</text>
</comment>
<gene>
    <name evidence="3" type="ORF">GT037_002884</name>
</gene>
<evidence type="ECO:0000256" key="2">
    <source>
        <dbReference type="SAM" id="Phobius"/>
    </source>
</evidence>
<keyword evidence="2" id="KW-0812">Transmembrane</keyword>
<accession>A0A8H7EII2</accession>